<comment type="caution">
    <text evidence="1">The sequence shown here is derived from an EMBL/GenBank/DDBJ whole genome shotgun (WGS) entry which is preliminary data.</text>
</comment>
<name>A0ABQ3IHQ5_9PSEU</name>
<keyword evidence="2" id="KW-1185">Reference proteome</keyword>
<gene>
    <name evidence="1" type="ORF">GCM10017786_09160</name>
</gene>
<dbReference type="SUPFAM" id="SSF48150">
    <property type="entry name" value="DNA-glycosylase"/>
    <property type="match status" value="1"/>
</dbReference>
<accession>A0ABQ3IHQ5</accession>
<evidence type="ECO:0008006" key="3">
    <source>
        <dbReference type="Google" id="ProtNLM"/>
    </source>
</evidence>
<evidence type="ECO:0000313" key="2">
    <source>
        <dbReference type="Proteomes" id="UP000605897"/>
    </source>
</evidence>
<organism evidence="1 2">
    <name type="scientific">Amycolatopsis deserti</name>
    <dbReference type="NCBI Taxonomy" id="185696"/>
    <lineage>
        <taxon>Bacteria</taxon>
        <taxon>Bacillati</taxon>
        <taxon>Actinomycetota</taxon>
        <taxon>Actinomycetes</taxon>
        <taxon>Pseudonocardiales</taxon>
        <taxon>Pseudonocardiaceae</taxon>
        <taxon>Amycolatopsis</taxon>
    </lineage>
</organism>
<evidence type="ECO:0000313" key="1">
    <source>
        <dbReference type="EMBL" id="GHE81037.1"/>
    </source>
</evidence>
<dbReference type="Proteomes" id="UP000605897">
    <property type="component" value="Unassembled WGS sequence"/>
</dbReference>
<proteinExistence type="predicted"/>
<reference evidence="2" key="1">
    <citation type="journal article" date="2019" name="Int. J. Syst. Evol. Microbiol.">
        <title>The Global Catalogue of Microorganisms (GCM) 10K type strain sequencing project: providing services to taxonomists for standard genome sequencing and annotation.</title>
        <authorList>
            <consortium name="The Broad Institute Genomics Platform"/>
            <consortium name="The Broad Institute Genome Sequencing Center for Infectious Disease"/>
            <person name="Wu L."/>
            <person name="Ma J."/>
        </authorList>
    </citation>
    <scope>NUCLEOTIDE SEQUENCE [LARGE SCALE GENOMIC DNA]</scope>
    <source>
        <strain evidence="2">CGMCC 4.7677</strain>
    </source>
</reference>
<dbReference type="RefSeq" id="WP_229874181.1">
    <property type="nucleotide sequence ID" value="NZ_BNAU01000001.1"/>
</dbReference>
<dbReference type="Gene3D" id="1.10.340.30">
    <property type="entry name" value="Hypothetical protein, domain 2"/>
    <property type="match status" value="1"/>
</dbReference>
<dbReference type="EMBL" id="BNAU01000001">
    <property type="protein sequence ID" value="GHE81037.1"/>
    <property type="molecule type" value="Genomic_DNA"/>
</dbReference>
<protein>
    <recommendedName>
        <fullName evidence="3">DNA-3-methyladenine glycosylase II</fullName>
    </recommendedName>
</protein>
<sequence>MLVDAVMTDHPAWMPAAEGFLRVVRQGDVVWLLTCRRNPSGYATDAQPLTGSGERPVLEVVDPSALAGPDELVLPLREAGRVGRWRNPDLWDALATSIVRQVIRAGQARKLYRLFSQTHGQLVHTEHGPLWLFPTAETVLELPEAEFARLGMAFKRRPLQAAAAAYLEHGDKLARLDPLLLRDEVQTVPRIGPWTAGATVADLTNDYALYPFADLAVRTWARRLAPERAWPDSEPEFAAVWRELAGVQLSSWTLLTLAWGVRHANTAGAAAF</sequence>
<dbReference type="InterPro" id="IPR011257">
    <property type="entry name" value="DNA_glycosylase"/>
</dbReference>